<accession>A0A1C4WE56</accession>
<proteinExistence type="predicted"/>
<keyword evidence="2" id="KW-1185">Reference proteome</keyword>
<dbReference type="RefSeq" id="WP_279615651.1">
    <property type="nucleotide sequence ID" value="NZ_FMCS01000003.1"/>
</dbReference>
<reference evidence="2" key="1">
    <citation type="submission" date="2016-06" db="EMBL/GenBank/DDBJ databases">
        <authorList>
            <person name="Varghese N."/>
            <person name="Submissions Spin"/>
        </authorList>
    </citation>
    <scope>NUCLEOTIDE SEQUENCE [LARGE SCALE GENOMIC DNA]</scope>
    <source>
        <strain evidence="2">DSM 45246</strain>
    </source>
</reference>
<evidence type="ECO:0000313" key="2">
    <source>
        <dbReference type="Proteomes" id="UP000199629"/>
    </source>
</evidence>
<gene>
    <name evidence="1" type="ORF">GA0070214_103483</name>
</gene>
<dbReference type="AlphaFoldDB" id="A0A1C4WE56"/>
<sequence length="40" mass="3625">MSSLPRKPGATAATAALGRTALTATGTAAAPLGAATVTGA</sequence>
<organism evidence="1 2">
    <name type="scientific">Micromonospora chaiyaphumensis</name>
    <dbReference type="NCBI Taxonomy" id="307119"/>
    <lineage>
        <taxon>Bacteria</taxon>
        <taxon>Bacillati</taxon>
        <taxon>Actinomycetota</taxon>
        <taxon>Actinomycetes</taxon>
        <taxon>Micromonosporales</taxon>
        <taxon>Micromonosporaceae</taxon>
        <taxon>Micromonospora</taxon>
    </lineage>
</organism>
<name>A0A1C4WE56_9ACTN</name>
<dbReference type="Proteomes" id="UP000199629">
    <property type="component" value="Unassembled WGS sequence"/>
</dbReference>
<dbReference type="EMBL" id="FMCS01000003">
    <property type="protein sequence ID" value="SCE94470.1"/>
    <property type="molecule type" value="Genomic_DNA"/>
</dbReference>
<evidence type="ECO:0000313" key="1">
    <source>
        <dbReference type="EMBL" id="SCE94470.1"/>
    </source>
</evidence>
<protein>
    <submittedName>
        <fullName evidence="1">Uncharacterized protein</fullName>
    </submittedName>
</protein>